<organism evidence="4 5">
    <name type="scientific">Tanacetum coccineum</name>
    <dbReference type="NCBI Taxonomy" id="301880"/>
    <lineage>
        <taxon>Eukaryota</taxon>
        <taxon>Viridiplantae</taxon>
        <taxon>Streptophyta</taxon>
        <taxon>Embryophyta</taxon>
        <taxon>Tracheophyta</taxon>
        <taxon>Spermatophyta</taxon>
        <taxon>Magnoliopsida</taxon>
        <taxon>eudicotyledons</taxon>
        <taxon>Gunneridae</taxon>
        <taxon>Pentapetalae</taxon>
        <taxon>asterids</taxon>
        <taxon>campanulids</taxon>
        <taxon>Asterales</taxon>
        <taxon>Asteraceae</taxon>
        <taxon>Asteroideae</taxon>
        <taxon>Anthemideae</taxon>
        <taxon>Anthemidinae</taxon>
        <taxon>Tanacetum</taxon>
    </lineage>
</organism>
<dbReference type="EMBL" id="BQNB010021463">
    <property type="protein sequence ID" value="GJU06671.1"/>
    <property type="molecule type" value="Genomic_DNA"/>
</dbReference>
<dbReference type="PANTHER" id="PTHR42648">
    <property type="entry name" value="TRANSPOSASE, PUTATIVE-RELATED"/>
    <property type="match status" value="1"/>
</dbReference>
<dbReference type="InterPro" id="IPR025724">
    <property type="entry name" value="GAG-pre-integrase_dom"/>
</dbReference>
<dbReference type="InterPro" id="IPR039537">
    <property type="entry name" value="Retrotran_Ty1/copia-like"/>
</dbReference>
<evidence type="ECO:0000313" key="4">
    <source>
        <dbReference type="EMBL" id="GJU06671.1"/>
    </source>
</evidence>
<evidence type="ECO:0000313" key="5">
    <source>
        <dbReference type="Proteomes" id="UP001151760"/>
    </source>
</evidence>
<dbReference type="Proteomes" id="UP001151760">
    <property type="component" value="Unassembled WGS sequence"/>
</dbReference>
<dbReference type="Gene3D" id="3.30.420.10">
    <property type="entry name" value="Ribonuclease H-like superfamily/Ribonuclease H"/>
    <property type="match status" value="1"/>
</dbReference>
<evidence type="ECO:0000259" key="3">
    <source>
        <dbReference type="PROSITE" id="PS50994"/>
    </source>
</evidence>
<feature type="chain" id="PRO_5046302917" evidence="2">
    <location>
        <begin position="21"/>
        <end position="580"/>
    </location>
</feature>
<gene>
    <name evidence="4" type="ORF">Tco_1123101</name>
</gene>
<feature type="domain" description="Integrase catalytic" evidence="3">
    <location>
        <begin position="161"/>
        <end position="336"/>
    </location>
</feature>
<dbReference type="InterPro" id="IPR057670">
    <property type="entry name" value="SH3_retrovirus"/>
</dbReference>
<feature type="region of interest" description="Disordered" evidence="1">
    <location>
        <begin position="492"/>
        <end position="518"/>
    </location>
</feature>
<dbReference type="Pfam" id="PF13976">
    <property type="entry name" value="gag_pre-integrs"/>
    <property type="match status" value="1"/>
</dbReference>
<dbReference type="SUPFAM" id="SSF53098">
    <property type="entry name" value="Ribonuclease H-like"/>
    <property type="match status" value="1"/>
</dbReference>
<feature type="compositionally biased region" description="Basic and acidic residues" evidence="1">
    <location>
        <begin position="549"/>
        <end position="559"/>
    </location>
</feature>
<accession>A0ABQ5J2E0</accession>
<evidence type="ECO:0000256" key="1">
    <source>
        <dbReference type="SAM" id="MobiDB-lite"/>
    </source>
</evidence>
<feature type="compositionally biased region" description="Polar residues" evidence="1">
    <location>
        <begin position="492"/>
        <end position="503"/>
    </location>
</feature>
<evidence type="ECO:0000256" key="2">
    <source>
        <dbReference type="SAM" id="SignalP"/>
    </source>
</evidence>
<protein>
    <submittedName>
        <fullName evidence="4">Retrovirus-related pol polyprotein from transposon TNT 1-94</fullName>
    </submittedName>
</protein>
<feature type="signal peptide" evidence="2">
    <location>
        <begin position="1"/>
        <end position="20"/>
    </location>
</feature>
<dbReference type="Pfam" id="PF00665">
    <property type="entry name" value="rve"/>
    <property type="match status" value="1"/>
</dbReference>
<name>A0ABQ5J2E0_9ASTR</name>
<dbReference type="PROSITE" id="PS50994">
    <property type="entry name" value="INTEGRASE"/>
    <property type="match status" value="1"/>
</dbReference>
<keyword evidence="2" id="KW-0732">Signal</keyword>
<dbReference type="Pfam" id="PF25597">
    <property type="entry name" value="SH3_retrovirus"/>
    <property type="match status" value="1"/>
</dbReference>
<dbReference type="InterPro" id="IPR012337">
    <property type="entry name" value="RNaseH-like_sf"/>
</dbReference>
<dbReference type="InterPro" id="IPR001584">
    <property type="entry name" value="Integrase_cat-core"/>
</dbReference>
<sequence length="580" mass="65520">MAKICLYLSLLCAGMDMSNIARNQSKNGHEGNVIISRVYYVEGLRHNLFSVGQFCDADLEVAFQKNTCFIRNLEGVDLLSGSRDTNLYTISLDDMLKTSPICLLSKASKTKSWLWHRRLSHLNFGTLNKLAKDGLARGIPKLKFQKDHLCSACALGKSKKSSHQPKAEDTNQEKLYLLHMDLCGPMRVESINGKKYILVIVDDYSRFTWVKFLRSKDEAPDAIIKCIKNIQVRLNATVRNVRTDNGTEFVNQTLRDFYENVGISHQTSVARTPQQNGIVERRNRTLVEAARTMLIFSKAPLFLWAEAINTACYTQNRSLIRLRYNKTPYELMHDKKPDLSFFHVFGSLCYPTNDSEDLGKLNAKADIGIFFYFVGISAANEAFKIYNRRTRKIMETIHVTFEELTSMASKQFSSVLGLQVMTPATSSSGLVPNIIPQQPCNPPKRDDWDSLFQPLSDEYFNPLTIVVSTVPVAAATRVVEIADSFGYTSIDQDAPSSSIPSTQDQEHSPFISQGVEESPKTPLFYDDPLYEFLHQGFKESPKTPIFCDDPLHESLHEDSTSEGSSSNVRQTHTLFEHLGR</sequence>
<reference evidence="4" key="2">
    <citation type="submission" date="2022-01" db="EMBL/GenBank/DDBJ databases">
        <authorList>
            <person name="Yamashiro T."/>
            <person name="Shiraishi A."/>
            <person name="Satake H."/>
            <person name="Nakayama K."/>
        </authorList>
    </citation>
    <scope>NUCLEOTIDE SEQUENCE</scope>
</reference>
<proteinExistence type="predicted"/>
<comment type="caution">
    <text evidence="4">The sequence shown here is derived from an EMBL/GenBank/DDBJ whole genome shotgun (WGS) entry which is preliminary data.</text>
</comment>
<feature type="region of interest" description="Disordered" evidence="1">
    <location>
        <begin position="548"/>
        <end position="580"/>
    </location>
</feature>
<dbReference type="PANTHER" id="PTHR42648:SF18">
    <property type="entry name" value="RETROTRANSPOSON, UNCLASSIFIED-LIKE PROTEIN"/>
    <property type="match status" value="1"/>
</dbReference>
<dbReference type="InterPro" id="IPR036397">
    <property type="entry name" value="RNaseH_sf"/>
</dbReference>
<keyword evidence="5" id="KW-1185">Reference proteome</keyword>
<feature type="compositionally biased region" description="Polar residues" evidence="1">
    <location>
        <begin position="561"/>
        <end position="573"/>
    </location>
</feature>
<reference evidence="4" key="1">
    <citation type="journal article" date="2022" name="Int. J. Mol. Sci.">
        <title>Draft Genome of Tanacetum Coccineum: Genomic Comparison of Closely Related Tanacetum-Family Plants.</title>
        <authorList>
            <person name="Yamashiro T."/>
            <person name="Shiraishi A."/>
            <person name="Nakayama K."/>
            <person name="Satake H."/>
        </authorList>
    </citation>
    <scope>NUCLEOTIDE SEQUENCE</scope>
</reference>